<name>A0AAR5PZL7_DENPD</name>
<protein>
    <recommendedName>
        <fullName evidence="4 5">Alpha-tubulin N-acetyltransferase</fullName>
        <shortName evidence="5">Alpha-TAT</shortName>
        <shortName evidence="5">TAT</shortName>
        <ecNumber evidence="4 5">2.3.1.108</ecNumber>
    </recommendedName>
    <alternativeName>
        <fullName evidence="5">Acetyltransferase mec-17 homolog</fullName>
    </alternativeName>
</protein>
<reference evidence="9" key="1">
    <citation type="journal article" date="2013" name="Genome Biol.">
        <title>Draft genome of the mountain pine beetle, Dendroctonus ponderosae Hopkins, a major forest pest.</title>
        <authorList>
            <person name="Keeling C.I."/>
            <person name="Yuen M.M."/>
            <person name="Liao N.Y."/>
            <person name="Docking T.R."/>
            <person name="Chan S.K."/>
            <person name="Taylor G.A."/>
            <person name="Palmquist D.L."/>
            <person name="Jackman S.D."/>
            <person name="Nguyen A."/>
            <person name="Li M."/>
            <person name="Henderson H."/>
            <person name="Janes J.K."/>
            <person name="Zhao Y."/>
            <person name="Pandoh P."/>
            <person name="Moore R."/>
            <person name="Sperling F.A."/>
            <person name="Huber D.P."/>
            <person name="Birol I."/>
            <person name="Jones S.J."/>
            <person name="Bohlmann J."/>
        </authorList>
    </citation>
    <scope>NUCLEOTIDE SEQUENCE</scope>
</reference>
<dbReference type="Gene3D" id="3.40.630.30">
    <property type="match status" value="1"/>
</dbReference>
<dbReference type="InterPro" id="IPR007965">
    <property type="entry name" value="GNAT_ATAT"/>
</dbReference>
<dbReference type="GO" id="GO:0019799">
    <property type="term" value="F:tubulin N-acetyltransferase activity"/>
    <property type="evidence" value="ECO:0007669"/>
    <property type="project" value="UniProtKB-UniRule"/>
</dbReference>
<dbReference type="PROSITE" id="PS51730">
    <property type="entry name" value="GNAT_ATAT"/>
    <property type="match status" value="1"/>
</dbReference>
<dbReference type="InterPro" id="IPR038746">
    <property type="entry name" value="Atat"/>
</dbReference>
<evidence type="ECO:0000259" key="7">
    <source>
        <dbReference type="PROSITE" id="PS51730"/>
    </source>
</evidence>
<feature type="compositionally biased region" description="Basic and acidic residues" evidence="6">
    <location>
        <begin position="318"/>
        <end position="332"/>
    </location>
</feature>
<evidence type="ECO:0000256" key="1">
    <source>
        <dbReference type="ARBA" id="ARBA00022679"/>
    </source>
</evidence>
<comment type="catalytic activity">
    <reaction evidence="3 5">
        <text>L-lysyl-[alpha-tubulin] + acetyl-CoA = N(6)-acetyl-L-lysyl-[alpha-tubulin] + CoA + H(+)</text>
        <dbReference type="Rhea" id="RHEA:15277"/>
        <dbReference type="Rhea" id="RHEA-COMP:11278"/>
        <dbReference type="Rhea" id="RHEA-COMP:11279"/>
        <dbReference type="ChEBI" id="CHEBI:15378"/>
        <dbReference type="ChEBI" id="CHEBI:29969"/>
        <dbReference type="ChEBI" id="CHEBI:57287"/>
        <dbReference type="ChEBI" id="CHEBI:57288"/>
        <dbReference type="ChEBI" id="CHEBI:61930"/>
        <dbReference type="EC" id="2.3.1.108"/>
    </reaction>
</comment>
<evidence type="ECO:0000256" key="5">
    <source>
        <dbReference type="HAMAP-Rule" id="MF_03130"/>
    </source>
</evidence>
<evidence type="ECO:0000313" key="9">
    <source>
        <dbReference type="Proteomes" id="UP000019118"/>
    </source>
</evidence>
<evidence type="ECO:0000256" key="6">
    <source>
        <dbReference type="SAM" id="MobiDB-lite"/>
    </source>
</evidence>
<dbReference type="AlphaFoldDB" id="A0AAR5PZL7"/>
<feature type="region of interest" description="Disordered" evidence="6">
    <location>
        <begin position="259"/>
        <end position="291"/>
    </location>
</feature>
<accession>A0AAR5PZL7</accession>
<comment type="similarity">
    <text evidence="5">Belongs to the acetyltransferase ATAT1 family.</text>
</comment>
<dbReference type="GO" id="GO:0070507">
    <property type="term" value="P:regulation of microtubule cytoskeleton organization"/>
    <property type="evidence" value="ECO:0007669"/>
    <property type="project" value="UniProtKB-UniRule"/>
</dbReference>
<keyword evidence="9" id="KW-1185">Reference proteome</keyword>
<dbReference type="EC" id="2.3.1.108" evidence="4 5"/>
<feature type="compositionally biased region" description="Acidic residues" evidence="6">
    <location>
        <begin position="348"/>
        <end position="361"/>
    </location>
</feature>
<feature type="binding site" evidence="5">
    <location>
        <begin position="222"/>
        <end position="231"/>
    </location>
    <ligand>
        <name>acetyl-CoA</name>
        <dbReference type="ChEBI" id="CHEBI:57288"/>
    </ligand>
</feature>
<feature type="site" description="Crucial for catalytic activity" evidence="5">
    <location>
        <position position="121"/>
    </location>
</feature>
<feature type="compositionally biased region" description="Polar residues" evidence="6">
    <location>
        <begin position="268"/>
        <end position="291"/>
    </location>
</feature>
<dbReference type="Proteomes" id="UP000019118">
    <property type="component" value="Unassembled WGS sequence"/>
</dbReference>
<evidence type="ECO:0000256" key="4">
    <source>
        <dbReference type="ARBA" id="ARBA00066570"/>
    </source>
</evidence>
<dbReference type="EnsemblMetazoa" id="XM_019910838.1">
    <property type="protein sequence ID" value="XP_019766397.1"/>
    <property type="gene ID" value="LOC109541846"/>
</dbReference>
<feature type="region of interest" description="Disordered" evidence="6">
    <location>
        <begin position="318"/>
        <end position="397"/>
    </location>
</feature>
<dbReference type="PANTHER" id="PTHR12327">
    <property type="entry name" value="ALPHA-TUBULIN N-ACETYLTRANSFERASE 1"/>
    <property type="match status" value="1"/>
</dbReference>
<feature type="domain" description="N-acetyltransferase" evidence="7">
    <location>
        <begin position="66"/>
        <end position="252"/>
    </location>
</feature>
<keyword evidence="2 5" id="KW-0012">Acyltransferase</keyword>
<evidence type="ECO:0000256" key="3">
    <source>
        <dbReference type="ARBA" id="ARBA00051998"/>
    </source>
</evidence>
<feature type="binding site" evidence="5">
    <location>
        <begin position="186"/>
        <end position="199"/>
    </location>
    <ligand>
        <name>acetyl-CoA</name>
        <dbReference type="ChEBI" id="CHEBI:57288"/>
    </ligand>
</feature>
<dbReference type="PANTHER" id="PTHR12327:SF0">
    <property type="entry name" value="ALPHA-TUBULIN N-ACETYLTRANSFERASE 1"/>
    <property type="match status" value="1"/>
</dbReference>
<evidence type="ECO:0000313" key="8">
    <source>
        <dbReference type="EnsemblMetazoa" id="XP_019766397.1"/>
    </source>
</evidence>
<dbReference type="GO" id="GO:0048666">
    <property type="term" value="P:neuron development"/>
    <property type="evidence" value="ECO:0007669"/>
    <property type="project" value="UniProtKB-UniRule"/>
</dbReference>
<dbReference type="HAMAP" id="MF_03130">
    <property type="entry name" value="mec17"/>
    <property type="match status" value="1"/>
</dbReference>
<dbReference type="FunFam" id="3.40.630.30:FF:000060">
    <property type="entry name" value="Alpha-tubulin N-acetyltransferase 1"/>
    <property type="match status" value="1"/>
</dbReference>
<proteinExistence type="inferred from homology"/>
<keyword evidence="1 5" id="KW-0808">Transferase</keyword>
<dbReference type="Pfam" id="PF05301">
    <property type="entry name" value="Acetyltransf_16"/>
    <property type="match status" value="1"/>
</dbReference>
<dbReference type="CDD" id="cd04301">
    <property type="entry name" value="NAT_SF"/>
    <property type="match status" value="1"/>
</dbReference>
<organism evidence="8 9">
    <name type="scientific">Dendroctonus ponderosae</name>
    <name type="common">Mountain pine beetle</name>
    <dbReference type="NCBI Taxonomy" id="77166"/>
    <lineage>
        <taxon>Eukaryota</taxon>
        <taxon>Metazoa</taxon>
        <taxon>Ecdysozoa</taxon>
        <taxon>Arthropoda</taxon>
        <taxon>Hexapoda</taxon>
        <taxon>Insecta</taxon>
        <taxon>Pterygota</taxon>
        <taxon>Neoptera</taxon>
        <taxon>Endopterygota</taxon>
        <taxon>Coleoptera</taxon>
        <taxon>Polyphaga</taxon>
        <taxon>Cucujiformia</taxon>
        <taxon>Curculionidae</taxon>
        <taxon>Scolytinae</taxon>
        <taxon>Dendroctonus</taxon>
    </lineage>
</organism>
<comment type="function">
    <text evidence="5">Specifically acetylates 'Lys-40' in alpha-tubulin on the lumenal side of microtubules. Promotes microtubule destabilization and accelerates microtubule dynamics; this activity may be independent of acetylation activity. Acetylates alpha-tubulin with a slow enzymatic rate, due to a catalytic site that is not optimized for acetyl transfer. Enters the microtubule through each end and diffuses quickly throughout the lumen of microtubules. Acetylates only long/old microtubules because of its slow acetylation rate since it does not have time to act on dynamically unstable microtubules before the enzyme is released.</text>
</comment>
<dbReference type="GO" id="GO:0005874">
    <property type="term" value="C:microtubule"/>
    <property type="evidence" value="ECO:0007669"/>
    <property type="project" value="InterPro"/>
</dbReference>
<reference evidence="8" key="2">
    <citation type="submission" date="2024-08" db="UniProtKB">
        <authorList>
            <consortium name="EnsemblMetazoa"/>
        </authorList>
    </citation>
    <scope>IDENTIFICATION</scope>
</reference>
<evidence type="ECO:0000256" key="2">
    <source>
        <dbReference type="ARBA" id="ARBA00023315"/>
    </source>
</evidence>
<sequence length="414" mass="46747">MNVANLDRDFLSEFRKQAQSEHLVSTFSHLVLVPVRRSSWWAFRAKNQQPVKSNWRSCADTLSRAMEFRFDLNELFKQPIVEVGNTLIPPGFTGDKRALWDVQSKMSQIVNAIGEASAHAQGLSKPITTADRLRNSEYKLYLLMDPTANNGKGAVTGMLKTGTKGLYVFDRNGQHYQVSPQCVLDFYIHESRQRTGLGRRLFEHMLQRQQIEPEKMAIDRPSDKFLGFLSKHYGLNAPVKQMNNYVVYDGFFPKTHETPAHVDVDKSNPVTQKQSANGLQQGGNSILPSQTYGRYGAAHRPCSMGQIIHNDSAVVHRNKEPTGDEATPKADRPNSLNFEPPEEKLSEPEEEDQTVDGLIEEEIQKLTVAPEMERRGSKSPGPEAAGLMTPRDLGTQGLTDEGYFDLKFFHNRLW</sequence>